<dbReference type="Gene3D" id="3.30.1310.10">
    <property type="entry name" value="Nucleoid-associated protein YbaB-like domain"/>
    <property type="match status" value="1"/>
</dbReference>
<gene>
    <name evidence="2" type="ORF">BU204_10495</name>
</gene>
<dbReference type="Proteomes" id="UP000185596">
    <property type="component" value="Unassembled WGS sequence"/>
</dbReference>
<dbReference type="AlphaFoldDB" id="A0A1Q8CTG5"/>
<evidence type="ECO:0000256" key="1">
    <source>
        <dbReference type="SAM" id="MobiDB-lite"/>
    </source>
</evidence>
<dbReference type="SUPFAM" id="SSF82607">
    <property type="entry name" value="YbaB-like"/>
    <property type="match status" value="1"/>
</dbReference>
<dbReference type="STRING" id="1912961.BU204_10495"/>
<reference evidence="2 3" key="1">
    <citation type="submission" date="2016-12" db="EMBL/GenBank/DDBJ databases">
        <title>The draft genome sequence of Actinophytocola sp. 11-183.</title>
        <authorList>
            <person name="Wang W."/>
            <person name="Yuan L."/>
        </authorList>
    </citation>
    <scope>NUCLEOTIDE SEQUENCE [LARGE SCALE GENOMIC DNA]</scope>
    <source>
        <strain evidence="2 3">11-183</strain>
    </source>
</reference>
<proteinExistence type="predicted"/>
<dbReference type="InterPro" id="IPR004401">
    <property type="entry name" value="YbaB/EbfC"/>
</dbReference>
<evidence type="ECO:0000313" key="3">
    <source>
        <dbReference type="Proteomes" id="UP000185596"/>
    </source>
</evidence>
<keyword evidence="3" id="KW-1185">Reference proteome</keyword>
<dbReference type="EMBL" id="MSIE01000015">
    <property type="protein sequence ID" value="OLF17637.1"/>
    <property type="molecule type" value="Genomic_DNA"/>
</dbReference>
<accession>A0A1Q8CTG5</accession>
<dbReference type="OrthoDB" id="5118533at2"/>
<evidence type="ECO:0008006" key="4">
    <source>
        <dbReference type="Google" id="ProtNLM"/>
    </source>
</evidence>
<name>A0A1Q8CTG5_9PSEU</name>
<dbReference type="Pfam" id="PF02575">
    <property type="entry name" value="YbaB_DNA_bd"/>
    <property type="match status" value="1"/>
</dbReference>
<protein>
    <recommendedName>
        <fullName evidence="4">YbaB/EbfC family DNA-binding protein</fullName>
    </recommendedName>
</protein>
<comment type="caution">
    <text evidence="2">The sequence shown here is derived from an EMBL/GenBank/DDBJ whole genome shotgun (WGS) entry which is preliminary data.</text>
</comment>
<feature type="region of interest" description="Disordered" evidence="1">
    <location>
        <begin position="21"/>
        <end position="42"/>
    </location>
</feature>
<evidence type="ECO:0000313" key="2">
    <source>
        <dbReference type="EMBL" id="OLF17637.1"/>
    </source>
</evidence>
<dbReference type="InterPro" id="IPR036894">
    <property type="entry name" value="YbaB-like_sf"/>
</dbReference>
<dbReference type="RefSeq" id="WP_075125429.1">
    <property type="nucleotide sequence ID" value="NZ_MSIE01000015.1"/>
</dbReference>
<sequence>MSAPLHNEMAAAMEQLRERQKELTAAVGRAQEVSESATSRDRMVKATVNGQGQLTELELKGRRWRDLAPKELSAKIVEAVGEAQRAAAAATHEVMTGLLPPGLDLERLRTSGPDLDGMFASMLKDAEGWLR</sequence>
<organism evidence="2 3">
    <name type="scientific">Actinophytocola xanthii</name>
    <dbReference type="NCBI Taxonomy" id="1912961"/>
    <lineage>
        <taxon>Bacteria</taxon>
        <taxon>Bacillati</taxon>
        <taxon>Actinomycetota</taxon>
        <taxon>Actinomycetes</taxon>
        <taxon>Pseudonocardiales</taxon>
        <taxon>Pseudonocardiaceae</taxon>
    </lineage>
</organism>
<dbReference type="GO" id="GO:0003677">
    <property type="term" value="F:DNA binding"/>
    <property type="evidence" value="ECO:0007669"/>
    <property type="project" value="InterPro"/>
</dbReference>